<protein>
    <submittedName>
        <fullName evidence="4">Short-subunit dehydrogenase</fullName>
    </submittedName>
</protein>
<organism evidence="4 5">
    <name type="scientific">Nocardia goodfellowii</name>
    <dbReference type="NCBI Taxonomy" id="882446"/>
    <lineage>
        <taxon>Bacteria</taxon>
        <taxon>Bacillati</taxon>
        <taxon>Actinomycetota</taxon>
        <taxon>Actinomycetes</taxon>
        <taxon>Mycobacteriales</taxon>
        <taxon>Nocardiaceae</taxon>
        <taxon>Nocardia</taxon>
    </lineage>
</organism>
<dbReference type="RefSeq" id="WP_209891691.1">
    <property type="nucleotide sequence ID" value="NZ_JAGGMR010000001.1"/>
</dbReference>
<dbReference type="PROSITE" id="PS00061">
    <property type="entry name" value="ADH_SHORT"/>
    <property type="match status" value="1"/>
</dbReference>
<dbReference type="PANTHER" id="PTHR42901">
    <property type="entry name" value="ALCOHOL DEHYDROGENASE"/>
    <property type="match status" value="1"/>
</dbReference>
<comment type="similarity">
    <text evidence="1">Belongs to the short-chain dehydrogenases/reductases (SDR) family.</text>
</comment>
<keyword evidence="5" id="KW-1185">Reference proteome</keyword>
<reference evidence="4 5" key="1">
    <citation type="submission" date="2021-03" db="EMBL/GenBank/DDBJ databases">
        <title>Sequencing the genomes of 1000 actinobacteria strains.</title>
        <authorList>
            <person name="Klenk H.-P."/>
        </authorList>
    </citation>
    <scope>NUCLEOTIDE SEQUENCE [LARGE SCALE GENOMIC DNA]</scope>
    <source>
        <strain evidence="4 5">DSM 45516</strain>
    </source>
</reference>
<dbReference type="InterPro" id="IPR036291">
    <property type="entry name" value="NAD(P)-bd_dom_sf"/>
</dbReference>
<dbReference type="SMART" id="SM00822">
    <property type="entry name" value="PKS_KR"/>
    <property type="match status" value="1"/>
</dbReference>
<dbReference type="Pfam" id="PF00106">
    <property type="entry name" value="adh_short"/>
    <property type="match status" value="1"/>
</dbReference>
<dbReference type="InterPro" id="IPR020904">
    <property type="entry name" value="Sc_DH/Rdtase_CS"/>
</dbReference>
<dbReference type="CDD" id="cd05233">
    <property type="entry name" value="SDR_c"/>
    <property type="match status" value="1"/>
</dbReference>
<keyword evidence="2" id="KW-0560">Oxidoreductase</keyword>
<dbReference type="EMBL" id="JAGGMR010000001">
    <property type="protein sequence ID" value="MBP2190891.1"/>
    <property type="molecule type" value="Genomic_DNA"/>
</dbReference>
<dbReference type="SUPFAM" id="SSF51735">
    <property type="entry name" value="NAD(P)-binding Rossmann-fold domains"/>
    <property type="match status" value="1"/>
</dbReference>
<gene>
    <name evidence="4" type="ORF">BJ987_003792</name>
</gene>
<sequence length="267" mass="28460">MTATHPLALVTGASRGIGFELAKQFVERGYDVIVAAEDEAIVGAAESLRRGESVVRPVQADLRTAEGVEKLYEAATADNRGLDAVALNAGVGRGGRFLETELADELDIVSLNVRSTVHLAKLVARDMAQRKTGKLLFTASIAATMPGPDQAVYNASKSFVHSFAEALREELRDNGITVTSLLPGPTDTDFFRRAKMLGTRVGRGPKEDPAEVARQGIEALLSDKQQVFAASLVTKAMGVLNAVTPDTIKAKANRFISAPVGSTRTQR</sequence>
<dbReference type="PANTHER" id="PTHR42901:SF1">
    <property type="entry name" value="ALCOHOL DEHYDROGENASE"/>
    <property type="match status" value="1"/>
</dbReference>
<feature type="domain" description="Ketoreductase" evidence="3">
    <location>
        <begin position="6"/>
        <end position="188"/>
    </location>
</feature>
<proteinExistence type="inferred from homology"/>
<dbReference type="Gene3D" id="3.40.50.720">
    <property type="entry name" value="NAD(P)-binding Rossmann-like Domain"/>
    <property type="match status" value="1"/>
</dbReference>
<evidence type="ECO:0000259" key="3">
    <source>
        <dbReference type="SMART" id="SM00822"/>
    </source>
</evidence>
<evidence type="ECO:0000313" key="4">
    <source>
        <dbReference type="EMBL" id="MBP2190891.1"/>
    </source>
</evidence>
<comment type="caution">
    <text evidence="4">The sequence shown here is derived from an EMBL/GenBank/DDBJ whole genome shotgun (WGS) entry which is preliminary data.</text>
</comment>
<dbReference type="InterPro" id="IPR057326">
    <property type="entry name" value="KR_dom"/>
</dbReference>
<evidence type="ECO:0000256" key="1">
    <source>
        <dbReference type="ARBA" id="ARBA00006484"/>
    </source>
</evidence>
<evidence type="ECO:0000256" key="2">
    <source>
        <dbReference type="ARBA" id="ARBA00023002"/>
    </source>
</evidence>
<accession>A0ABS4QGR7</accession>
<dbReference type="InterPro" id="IPR002347">
    <property type="entry name" value="SDR_fam"/>
</dbReference>
<evidence type="ECO:0000313" key="5">
    <source>
        <dbReference type="Proteomes" id="UP001519325"/>
    </source>
</evidence>
<name>A0ABS4QGR7_9NOCA</name>
<dbReference type="PRINTS" id="PR00081">
    <property type="entry name" value="GDHRDH"/>
</dbReference>
<dbReference type="Proteomes" id="UP001519325">
    <property type="component" value="Unassembled WGS sequence"/>
</dbReference>